<evidence type="ECO:0000313" key="2">
    <source>
        <dbReference type="EMBL" id="EAY89248.1"/>
    </source>
</evidence>
<keyword evidence="3" id="KW-1185">Reference proteome</keyword>
<dbReference type="SUPFAM" id="SSF54236">
    <property type="entry name" value="Ubiquitin-like"/>
    <property type="match status" value="1"/>
</dbReference>
<dbReference type="InterPro" id="IPR029071">
    <property type="entry name" value="Ubiquitin-like_domsf"/>
</dbReference>
<dbReference type="STRING" id="39946.A2XEI8"/>
<organism evidence="2 3">
    <name type="scientific">Oryza sativa subsp. indica</name>
    <name type="common">Rice</name>
    <dbReference type="NCBI Taxonomy" id="39946"/>
    <lineage>
        <taxon>Eukaryota</taxon>
        <taxon>Viridiplantae</taxon>
        <taxon>Streptophyta</taxon>
        <taxon>Embryophyta</taxon>
        <taxon>Tracheophyta</taxon>
        <taxon>Spermatophyta</taxon>
        <taxon>Magnoliopsida</taxon>
        <taxon>Liliopsida</taxon>
        <taxon>Poales</taxon>
        <taxon>Poaceae</taxon>
        <taxon>BOP clade</taxon>
        <taxon>Oryzoideae</taxon>
        <taxon>Oryzeae</taxon>
        <taxon>Oryzinae</taxon>
        <taxon>Oryza</taxon>
        <taxon>Oryza sativa</taxon>
    </lineage>
</organism>
<reference evidence="2 3" key="1">
    <citation type="journal article" date="2005" name="PLoS Biol.">
        <title>The genomes of Oryza sativa: a history of duplications.</title>
        <authorList>
            <person name="Yu J."/>
            <person name="Wang J."/>
            <person name="Lin W."/>
            <person name="Li S."/>
            <person name="Li H."/>
            <person name="Zhou J."/>
            <person name="Ni P."/>
            <person name="Dong W."/>
            <person name="Hu S."/>
            <person name="Zeng C."/>
            <person name="Zhang J."/>
            <person name="Zhang Y."/>
            <person name="Li R."/>
            <person name="Xu Z."/>
            <person name="Li S."/>
            <person name="Li X."/>
            <person name="Zheng H."/>
            <person name="Cong L."/>
            <person name="Lin L."/>
            <person name="Yin J."/>
            <person name="Geng J."/>
            <person name="Li G."/>
            <person name="Shi J."/>
            <person name="Liu J."/>
            <person name="Lv H."/>
            <person name="Li J."/>
            <person name="Wang J."/>
            <person name="Deng Y."/>
            <person name="Ran L."/>
            <person name="Shi X."/>
            <person name="Wang X."/>
            <person name="Wu Q."/>
            <person name="Li C."/>
            <person name="Ren X."/>
            <person name="Wang J."/>
            <person name="Wang X."/>
            <person name="Li D."/>
            <person name="Liu D."/>
            <person name="Zhang X."/>
            <person name="Ji Z."/>
            <person name="Zhao W."/>
            <person name="Sun Y."/>
            <person name="Zhang Z."/>
            <person name="Bao J."/>
            <person name="Han Y."/>
            <person name="Dong L."/>
            <person name="Ji J."/>
            <person name="Chen P."/>
            <person name="Wu S."/>
            <person name="Liu J."/>
            <person name="Xiao Y."/>
            <person name="Bu D."/>
            <person name="Tan J."/>
            <person name="Yang L."/>
            <person name="Ye C."/>
            <person name="Zhang J."/>
            <person name="Xu J."/>
            <person name="Zhou Y."/>
            <person name="Yu Y."/>
            <person name="Zhang B."/>
            <person name="Zhuang S."/>
            <person name="Wei H."/>
            <person name="Liu B."/>
            <person name="Lei M."/>
            <person name="Yu H."/>
            <person name="Li Y."/>
            <person name="Xu H."/>
            <person name="Wei S."/>
            <person name="He X."/>
            <person name="Fang L."/>
            <person name="Zhang Z."/>
            <person name="Zhang Y."/>
            <person name="Huang X."/>
            <person name="Su Z."/>
            <person name="Tong W."/>
            <person name="Li J."/>
            <person name="Tong Z."/>
            <person name="Li S."/>
            <person name="Ye J."/>
            <person name="Wang L."/>
            <person name="Fang L."/>
            <person name="Lei T."/>
            <person name="Chen C."/>
            <person name="Chen H."/>
            <person name="Xu Z."/>
            <person name="Li H."/>
            <person name="Huang H."/>
            <person name="Zhang F."/>
            <person name="Xu H."/>
            <person name="Li N."/>
            <person name="Zhao C."/>
            <person name="Li S."/>
            <person name="Dong L."/>
            <person name="Huang Y."/>
            <person name="Li L."/>
            <person name="Xi Y."/>
            <person name="Qi Q."/>
            <person name="Li W."/>
            <person name="Zhang B."/>
            <person name="Hu W."/>
            <person name="Zhang Y."/>
            <person name="Tian X."/>
            <person name="Jiao Y."/>
            <person name="Liang X."/>
            <person name="Jin J."/>
            <person name="Gao L."/>
            <person name="Zheng W."/>
            <person name="Hao B."/>
            <person name="Liu S."/>
            <person name="Wang W."/>
            <person name="Yuan L."/>
            <person name="Cao M."/>
            <person name="McDermott J."/>
            <person name="Samudrala R."/>
            <person name="Wang J."/>
            <person name="Wong G.K."/>
            <person name="Yang H."/>
        </authorList>
    </citation>
    <scope>NUCLEOTIDE SEQUENCE [LARGE SCALE GENOMIC DNA]</scope>
    <source>
        <strain evidence="3">cv. 93-11</strain>
    </source>
</reference>
<dbReference type="AlphaFoldDB" id="A2XEI8"/>
<dbReference type="Gramene" id="BGIOSGA011116-TA">
    <property type="protein sequence ID" value="BGIOSGA011116-PA"/>
    <property type="gene ID" value="BGIOSGA011116"/>
</dbReference>
<gene>
    <name evidence="2" type="ORF">OsI_10744</name>
</gene>
<dbReference type="Proteomes" id="UP000007015">
    <property type="component" value="Chromosome 3"/>
</dbReference>
<dbReference type="EMBL" id="CM000128">
    <property type="protein sequence ID" value="EAY89248.1"/>
    <property type="molecule type" value="Genomic_DNA"/>
</dbReference>
<dbReference type="PROSITE" id="PS50053">
    <property type="entry name" value="UBIQUITIN_2"/>
    <property type="match status" value="1"/>
</dbReference>
<dbReference type="Gene3D" id="3.10.20.90">
    <property type="entry name" value="Phosphatidylinositol 3-kinase Catalytic Subunit, Chain A, domain 1"/>
    <property type="match status" value="1"/>
</dbReference>
<sequence length="529" mass="59795">MSAPPSLVPSAAVAKKDLEQKLSFMGGQVPPAPTPGSHEAAVAAAELASTLEDGFVDPLMSRCCPMDKEMYTRKYLTNMACFPIKQAPKHGQNEACHTKSVLRGKEISGGKSYCAFSTIPAGGGDVNKDGQAVPCRSDAKNLTQTIQLEFFWQFFVKVCGNRVSMQEDLNSLSVKQLIKTVCKKKGIRAYDFYAVHDGKPLKDNKLISSYPVYRDSTVFLRHRLRAGCPQVFPFKFCTFDEMIKSHEGGLFRRVNLSQKSISSKTNQNEVTFLSYFSQYIAHQVLVYVCGKHRKGLSFNGKFESIHILFSSGRVKFSKDVERVDFTETACHEDYKKLKEIFGKCFTIKTENNMPVYPMYVPHLLNYLEKCPGGILSNQEPLIALLTNHPALVCYMDRIKQCILLDNMVHALQSAEKQPLQANLGSLYSWTRDILSVPEMKGRYLHNAKINPKTKRFIVNAEYTESRFGCLHYSRNYFRHAYLNLLNQEEAEAAFAMHLDDFLPSLLEIIALKIARAEFIPPIHFDILTL</sequence>
<protein>
    <recommendedName>
        <fullName evidence="1">Ubiquitin-like domain-containing protein</fullName>
    </recommendedName>
</protein>
<evidence type="ECO:0000313" key="3">
    <source>
        <dbReference type="Proteomes" id="UP000007015"/>
    </source>
</evidence>
<accession>A2XEI8</accession>
<dbReference type="InterPro" id="IPR000626">
    <property type="entry name" value="Ubiquitin-like_dom"/>
</dbReference>
<name>A2XEI8_ORYSI</name>
<dbReference type="PANTHER" id="PTHR35161:SF20">
    <property type="entry name" value="UBIQUITIN-LIKE DOMAIN-CONTAINING PROTEIN"/>
    <property type="match status" value="1"/>
</dbReference>
<evidence type="ECO:0000259" key="1">
    <source>
        <dbReference type="PROSITE" id="PS50053"/>
    </source>
</evidence>
<dbReference type="PANTHER" id="PTHR35161">
    <property type="entry name" value="OS02G0303100 PROTEIN"/>
    <property type="match status" value="1"/>
</dbReference>
<feature type="domain" description="Ubiquitin-like" evidence="1">
    <location>
        <begin position="152"/>
        <end position="227"/>
    </location>
</feature>
<dbReference type="OMA" id="TETACHE"/>
<proteinExistence type="predicted"/>
<dbReference type="HOGENOM" id="CLU_027177_0_0_1"/>